<organism evidence="2 3">
    <name type="scientific">Marasmius tenuissimus</name>
    <dbReference type="NCBI Taxonomy" id="585030"/>
    <lineage>
        <taxon>Eukaryota</taxon>
        <taxon>Fungi</taxon>
        <taxon>Dikarya</taxon>
        <taxon>Basidiomycota</taxon>
        <taxon>Agaricomycotina</taxon>
        <taxon>Agaricomycetes</taxon>
        <taxon>Agaricomycetidae</taxon>
        <taxon>Agaricales</taxon>
        <taxon>Marasmiineae</taxon>
        <taxon>Marasmiaceae</taxon>
        <taxon>Marasmius</taxon>
    </lineage>
</organism>
<accession>A0ABR2ZCZ7</accession>
<dbReference type="Proteomes" id="UP001437256">
    <property type="component" value="Unassembled WGS sequence"/>
</dbReference>
<name>A0ABR2ZCZ7_9AGAR</name>
<keyword evidence="3" id="KW-1185">Reference proteome</keyword>
<feature type="compositionally biased region" description="Acidic residues" evidence="1">
    <location>
        <begin position="286"/>
        <end position="311"/>
    </location>
</feature>
<protein>
    <submittedName>
        <fullName evidence="2">Uncharacterized protein</fullName>
    </submittedName>
</protein>
<evidence type="ECO:0000313" key="3">
    <source>
        <dbReference type="Proteomes" id="UP001437256"/>
    </source>
</evidence>
<comment type="caution">
    <text evidence="2">The sequence shown here is derived from an EMBL/GenBank/DDBJ whole genome shotgun (WGS) entry which is preliminary data.</text>
</comment>
<reference evidence="2 3" key="1">
    <citation type="submission" date="2024-05" db="EMBL/GenBank/DDBJ databases">
        <title>A draft genome resource for the thread blight pathogen Marasmius tenuissimus strain MS-2.</title>
        <authorList>
            <person name="Yulfo-Soto G.E."/>
            <person name="Baruah I.K."/>
            <person name="Amoako-Attah I."/>
            <person name="Bukari Y."/>
            <person name="Meinhardt L.W."/>
            <person name="Bailey B.A."/>
            <person name="Cohen S.P."/>
        </authorList>
    </citation>
    <scope>NUCLEOTIDE SEQUENCE [LARGE SCALE GENOMIC DNA]</scope>
    <source>
        <strain evidence="2 3">MS-2</strain>
    </source>
</reference>
<feature type="region of interest" description="Disordered" evidence="1">
    <location>
        <begin position="267"/>
        <end position="311"/>
    </location>
</feature>
<feature type="compositionally biased region" description="Polar residues" evidence="1">
    <location>
        <begin position="105"/>
        <end position="116"/>
    </location>
</feature>
<feature type="compositionally biased region" description="Low complexity" evidence="1">
    <location>
        <begin position="267"/>
        <end position="278"/>
    </location>
</feature>
<sequence>MPGPTTQKQPLQGDLAQLELEERNVRAELKKAERSWKSTRKPDRKVEREQEVLRLQGVLNDTLARKEMCRPAVPSKRTHVEAAFGSSDSELSELPPGSEPIEIRTTVTDETVSSMEKATERPSKKPKSTSVQSSDRLAGRHLEEELAEGAENPAGHGANLKGKESGPTEANTPKDVVLESLSATPSDPIENNALSIPQPSVIIPMNIQPISIAVSTSQSDSNQQLYNWPDDHITLAPNSMTGDHETQAPVLVPATINPLMIANTPAAAGSSQGARAGSTTKSGEVETGDLEDEDGEGESDGSESDDESEMEFDPKAFDLERKAIEAVRKYLQSPRENRLKDSIRTHIRARASHCPEAGRSCFNLAKDVLVSRRGQLKCIYHYLVDKTSRVNDTKGDKDRLTGVPYGPVKATKVVTAEGVGKSGAFNRLTLPKTSEGEEYCHCGCRLEDAVWGLYLWKTGRISYNGQEHGYERQRKPPTPSERNFEITRLKGLDITLDRLWWYEPQVNHQGQVLHYRELSLYEHRQKLVLGMQQPMMPNFDGLLVMKEDSGNQS</sequence>
<gene>
    <name evidence="2" type="ORF">AAF712_013779</name>
</gene>
<feature type="region of interest" description="Disordered" evidence="1">
    <location>
        <begin position="148"/>
        <end position="172"/>
    </location>
</feature>
<evidence type="ECO:0000256" key="1">
    <source>
        <dbReference type="SAM" id="MobiDB-lite"/>
    </source>
</evidence>
<proteinExistence type="predicted"/>
<dbReference type="EMBL" id="JBBXMP010000225">
    <property type="protein sequence ID" value="KAL0059471.1"/>
    <property type="molecule type" value="Genomic_DNA"/>
</dbReference>
<feature type="region of interest" description="Disordered" evidence="1">
    <location>
        <begin position="74"/>
        <end position="136"/>
    </location>
</feature>
<evidence type="ECO:0000313" key="2">
    <source>
        <dbReference type="EMBL" id="KAL0059471.1"/>
    </source>
</evidence>